<organism evidence="1 2">
    <name type="scientific">Nitrospina gracilis (strain 3/211)</name>
    <dbReference type="NCBI Taxonomy" id="1266370"/>
    <lineage>
        <taxon>Bacteria</taxon>
        <taxon>Pseudomonadati</taxon>
        <taxon>Nitrospinota/Tectimicrobiota group</taxon>
        <taxon>Nitrospinota</taxon>
        <taxon>Nitrospinia</taxon>
        <taxon>Nitrospinales</taxon>
        <taxon>Nitrospinaceae</taxon>
        <taxon>Nitrospina</taxon>
    </lineage>
</organism>
<sequence length="56" mass="6298">MTGLGASRGRNRVAGNQDGSFMKVGTRTNFPFNAVSYYIKIVFPFNHWRIQGLCLC</sequence>
<dbReference type="Proteomes" id="UP000011704">
    <property type="component" value="Unassembled WGS sequence"/>
</dbReference>
<evidence type="ECO:0000313" key="1">
    <source>
        <dbReference type="EMBL" id="CCQ91547.1"/>
    </source>
</evidence>
<name>M1YM34_NITG3</name>
<dbReference type="AlphaFoldDB" id="M1YM34"/>
<dbReference type="InParanoid" id="M1YM34"/>
<evidence type="ECO:0000313" key="2">
    <source>
        <dbReference type="Proteomes" id="UP000011704"/>
    </source>
</evidence>
<dbReference type="HOGENOM" id="CLU_3009687_0_0_0"/>
<reference evidence="1 2" key="1">
    <citation type="journal article" date="2013" name="Front. Microbiol.">
        <title>The genome of Nitrospina gracilis illuminates the metabolism and evolution of the major marine nitrite oxidizer.</title>
        <authorList>
            <person name="Luecker S."/>
            <person name="Nowka B."/>
            <person name="Rattei T."/>
            <person name="Spieck E."/>
            <person name="and Daims H."/>
        </authorList>
    </citation>
    <scope>NUCLEOTIDE SEQUENCE [LARGE SCALE GENOMIC DNA]</scope>
    <source>
        <strain evidence="1 2">3/211</strain>
    </source>
</reference>
<protein>
    <submittedName>
        <fullName evidence="1">Uncharacterized protein</fullName>
    </submittedName>
</protein>
<dbReference type="EMBL" id="CAQJ01000081">
    <property type="protein sequence ID" value="CCQ91547.1"/>
    <property type="molecule type" value="Genomic_DNA"/>
</dbReference>
<keyword evidence="2" id="KW-1185">Reference proteome</keyword>
<proteinExistence type="predicted"/>
<accession>M1YM34</accession>
<comment type="caution">
    <text evidence="1">The sequence shown here is derived from an EMBL/GenBank/DDBJ whole genome shotgun (WGS) entry which is preliminary data.</text>
</comment>
<gene>
    <name evidence="1" type="ORF">NITGR_730005</name>
</gene>
<dbReference type="STRING" id="1266370.NITGR_730005"/>